<dbReference type="SMART" id="SM00091">
    <property type="entry name" value="PAS"/>
    <property type="match status" value="2"/>
</dbReference>
<dbReference type="Gene3D" id="3.30.450.40">
    <property type="match status" value="1"/>
</dbReference>
<dbReference type="Pfam" id="PF07228">
    <property type="entry name" value="SpoIIE"/>
    <property type="match status" value="1"/>
</dbReference>
<dbReference type="Gene3D" id="3.30.565.10">
    <property type="entry name" value="Histidine kinase-like ATPase, C-terminal domain"/>
    <property type="match status" value="1"/>
</dbReference>
<dbReference type="PANTHER" id="PTHR43156">
    <property type="entry name" value="STAGE II SPORULATION PROTEIN E-RELATED"/>
    <property type="match status" value="1"/>
</dbReference>
<feature type="domain" description="PAS" evidence="2">
    <location>
        <begin position="140"/>
        <end position="193"/>
    </location>
</feature>
<dbReference type="Pfam" id="PF08448">
    <property type="entry name" value="PAS_4"/>
    <property type="match status" value="1"/>
</dbReference>
<dbReference type="SMART" id="SM00331">
    <property type="entry name" value="PP2C_SIG"/>
    <property type="match status" value="1"/>
</dbReference>
<evidence type="ECO:0000313" key="4">
    <source>
        <dbReference type="Proteomes" id="UP001354709"/>
    </source>
</evidence>
<dbReference type="InterPro" id="IPR003594">
    <property type="entry name" value="HATPase_dom"/>
</dbReference>
<evidence type="ECO:0000313" key="3">
    <source>
        <dbReference type="EMBL" id="MEE4597181.1"/>
    </source>
</evidence>
<protein>
    <submittedName>
        <fullName evidence="3">SpoIIE family protein phosphatase</fullName>
    </submittedName>
</protein>
<dbReference type="RefSeq" id="WP_330813873.1">
    <property type="nucleotide sequence ID" value="NZ_JAZBJO010000032.1"/>
</dbReference>
<dbReference type="InterPro" id="IPR035965">
    <property type="entry name" value="PAS-like_dom_sf"/>
</dbReference>
<dbReference type="PROSITE" id="PS50112">
    <property type="entry name" value="PAS"/>
    <property type="match status" value="2"/>
</dbReference>
<feature type="domain" description="PAS" evidence="2">
    <location>
        <begin position="25"/>
        <end position="48"/>
    </location>
</feature>
<dbReference type="Gene3D" id="3.30.450.20">
    <property type="entry name" value="PAS domain"/>
    <property type="match status" value="2"/>
</dbReference>
<proteinExistence type="predicted"/>
<name>A0ABU7Q971_9ACTN</name>
<dbReference type="Proteomes" id="UP001354709">
    <property type="component" value="Unassembled WGS sequence"/>
</dbReference>
<dbReference type="SUPFAM" id="SSF55781">
    <property type="entry name" value="GAF domain-like"/>
    <property type="match status" value="1"/>
</dbReference>
<keyword evidence="1" id="KW-0378">Hydrolase</keyword>
<dbReference type="InterPro" id="IPR000014">
    <property type="entry name" value="PAS"/>
</dbReference>
<accession>A0ABU7Q971</accession>
<dbReference type="InterPro" id="IPR003018">
    <property type="entry name" value="GAF"/>
</dbReference>
<dbReference type="SUPFAM" id="SSF55874">
    <property type="entry name" value="ATPase domain of HSP90 chaperone/DNA topoisomerase II/histidine kinase"/>
    <property type="match status" value="1"/>
</dbReference>
<dbReference type="CDD" id="cd16936">
    <property type="entry name" value="HATPase_RsbW-like"/>
    <property type="match status" value="1"/>
</dbReference>
<evidence type="ECO:0000256" key="1">
    <source>
        <dbReference type="ARBA" id="ARBA00022801"/>
    </source>
</evidence>
<dbReference type="SUPFAM" id="SSF55785">
    <property type="entry name" value="PYP-like sensor domain (PAS domain)"/>
    <property type="match status" value="2"/>
</dbReference>
<dbReference type="InterPro" id="IPR036890">
    <property type="entry name" value="HATPase_C_sf"/>
</dbReference>
<dbReference type="CDD" id="cd00130">
    <property type="entry name" value="PAS"/>
    <property type="match status" value="2"/>
</dbReference>
<dbReference type="InterPro" id="IPR036457">
    <property type="entry name" value="PPM-type-like_dom_sf"/>
</dbReference>
<evidence type="ECO:0000259" key="2">
    <source>
        <dbReference type="PROSITE" id="PS50112"/>
    </source>
</evidence>
<comment type="caution">
    <text evidence="3">The sequence shown here is derived from an EMBL/GenBank/DDBJ whole genome shotgun (WGS) entry which is preliminary data.</text>
</comment>
<sequence>MSGDGAAPGPAEDRVSAFSWLSTAVLDGDGLLIEWSPGAERLLGYSSDILGSSAADLLAGRLPETVRQAWTKKSPWRSKVELHHRDGNRVTVELLAVPETAADGAQRWALVAVAGAERWPHEENMLTKWAFNQSPFPNAIYDGDGRLLRISDAAARVLGVSEEETLGRRLTEFLPGDPYEYLEALIRTVFRTGKPNNLETYVRTLGESRPHAWKVFVCPLKEESGRVHSVWVSSLDTTEETQARERLALLDEASARIGTTLDVEYTARELAEVTIPRFADASCVDLLESVLCNDEPPSGLDSRAFVLRRVVCRTTLEDADYSAEAEVHAEDSPAGLCLAAGVPLLMRPGSADFDHWVGQFPPPAGQTCDSGIDSVIAVPFRARRRPLGVALFARRGRPDPFTDDDLVLAGELVARAAVCVDNARRYRRERATAVALQRSLLPSRPPSQSAVEVASRYLPAASRVGVGGDWFDVIPISGARVALVVGDVVGHGIHASAAMARLRTAVRTLADVDLSPDELLTQLDDLVISWSADDELEEGGVISSGFGATCLYAVYDPISRLCTLARAGHLQPAVVSPDGSADFLDLPGGPPLGLGGLPFETIEVELPEESLLVLFTDGLIESNNRDLERGLGRLRHSLASAVGPLETICDHVLASMLPERSADDVALLVARTRALDADRVATWELPADPAVVAEARRQVSARLTSWGMDDAVFTAELIVSELVTNAIRYARAPIELRLIHDDNLIYEVSDASTTSPHLRRARTFDEGGRGLFLVAQVSQRWGTRQTSAGKTIWAECPPL</sequence>
<dbReference type="InterPro" id="IPR001932">
    <property type="entry name" value="PPM-type_phosphatase-like_dom"/>
</dbReference>
<dbReference type="SUPFAM" id="SSF81606">
    <property type="entry name" value="PP2C-like"/>
    <property type="match status" value="1"/>
</dbReference>
<reference evidence="3 4" key="1">
    <citation type="submission" date="2023-11" db="EMBL/GenBank/DDBJ databases">
        <title>30 novel species of actinomycetes from the DSMZ collection.</title>
        <authorList>
            <person name="Nouioui I."/>
        </authorList>
    </citation>
    <scope>NUCLEOTIDE SEQUENCE [LARGE SCALE GENOMIC DNA]</scope>
    <source>
        <strain evidence="3 4">DSM 41524</strain>
    </source>
</reference>
<dbReference type="InterPro" id="IPR052016">
    <property type="entry name" value="Bact_Sigma-Reg"/>
</dbReference>
<dbReference type="SMART" id="SM00065">
    <property type="entry name" value="GAF"/>
    <property type="match status" value="1"/>
</dbReference>
<dbReference type="PANTHER" id="PTHR43156:SF2">
    <property type="entry name" value="STAGE II SPORULATION PROTEIN E"/>
    <property type="match status" value="1"/>
</dbReference>
<dbReference type="Pfam" id="PF13581">
    <property type="entry name" value="HATPase_c_2"/>
    <property type="match status" value="1"/>
</dbReference>
<dbReference type="EMBL" id="JAZBJO010000032">
    <property type="protein sequence ID" value="MEE4597181.1"/>
    <property type="molecule type" value="Genomic_DNA"/>
</dbReference>
<dbReference type="Pfam" id="PF01590">
    <property type="entry name" value="GAF"/>
    <property type="match status" value="1"/>
</dbReference>
<dbReference type="InterPro" id="IPR013656">
    <property type="entry name" value="PAS_4"/>
</dbReference>
<dbReference type="Pfam" id="PF13426">
    <property type="entry name" value="PAS_9"/>
    <property type="match status" value="1"/>
</dbReference>
<gene>
    <name evidence="3" type="ORF">V2J94_35720</name>
</gene>
<dbReference type="Gene3D" id="3.60.40.10">
    <property type="entry name" value="PPM-type phosphatase domain"/>
    <property type="match status" value="1"/>
</dbReference>
<keyword evidence="4" id="KW-1185">Reference proteome</keyword>
<dbReference type="NCBIfam" id="TIGR00229">
    <property type="entry name" value="sensory_box"/>
    <property type="match status" value="2"/>
</dbReference>
<dbReference type="InterPro" id="IPR029016">
    <property type="entry name" value="GAF-like_dom_sf"/>
</dbReference>
<organism evidence="3 4">
    <name type="scientific">Streptomyces asiaticus subsp. ignotus</name>
    <dbReference type="NCBI Taxonomy" id="3098222"/>
    <lineage>
        <taxon>Bacteria</taxon>
        <taxon>Bacillati</taxon>
        <taxon>Actinomycetota</taxon>
        <taxon>Actinomycetes</taxon>
        <taxon>Kitasatosporales</taxon>
        <taxon>Streptomycetaceae</taxon>
        <taxon>Streptomyces</taxon>
        <taxon>Streptomyces violaceusniger group</taxon>
    </lineage>
</organism>